<accession>A0A024CH85</accession>
<reference evidence="2" key="1">
    <citation type="journal article" date="2014" name="FEMS Microbiol. Ecol.">
        <title>Development of a targeted metagenomic approach to study a genomic region involved in light harvesting in marine Synechococcus.</title>
        <authorList>
            <person name="Humily F."/>
            <person name="Farrant G.K."/>
            <person name="Marie D."/>
            <person name="Perennou M."/>
            <person name="Mazard S."/>
            <person name="Labadie K."/>
            <person name="Aury J.-M."/>
            <person name="Wincker P."/>
            <person name="Nicolas Segui A."/>
            <person name="Scanlan D.J."/>
            <person name="Garczarek L."/>
        </authorList>
    </citation>
    <scope>NUCLEOTIDE SEQUENCE</scope>
</reference>
<organism evidence="2">
    <name type="scientific">uncultured Synechococcus sp</name>
    <dbReference type="NCBI Taxonomy" id="154535"/>
    <lineage>
        <taxon>Bacteria</taxon>
        <taxon>Bacillati</taxon>
        <taxon>Cyanobacteriota</taxon>
        <taxon>Cyanophyceae</taxon>
        <taxon>Synechococcales</taxon>
        <taxon>Synechococcaceae</taxon>
        <taxon>Synechococcus</taxon>
        <taxon>environmental samples</taxon>
    </lineage>
</organism>
<feature type="domain" description="Nif11" evidence="1">
    <location>
        <begin position="10"/>
        <end position="48"/>
    </location>
</feature>
<protein>
    <recommendedName>
        <fullName evidence="1">Nif11 domain-containing protein</fullName>
    </recommendedName>
</protein>
<name>A0A024CH85_9SYNE</name>
<dbReference type="Pfam" id="PF07862">
    <property type="entry name" value="Nif11"/>
    <property type="match status" value="1"/>
</dbReference>
<evidence type="ECO:0000259" key="1">
    <source>
        <dbReference type="Pfam" id="PF07862"/>
    </source>
</evidence>
<evidence type="ECO:0000313" key="2">
    <source>
        <dbReference type="EMBL" id="AHZ34046.1"/>
    </source>
</evidence>
<proteinExistence type="predicted"/>
<dbReference type="InterPro" id="IPR012903">
    <property type="entry name" value="Nif11"/>
</dbReference>
<sequence>MSDLEQDQLLERFIALARSDDDLRGEIKSAINQEQVISIAARHGFAIDPLAILRKWSKHTDFAKPTWMGWFDD</sequence>
<dbReference type="AlphaFoldDB" id="A0A024CH85"/>
<gene>
    <name evidence="2" type="primary">unk7</name>
</gene>
<dbReference type="EMBL" id="KF846552">
    <property type="protein sequence ID" value="AHZ34046.1"/>
    <property type="molecule type" value="Genomic_DNA"/>
</dbReference>